<dbReference type="InterPro" id="IPR002656">
    <property type="entry name" value="Acyl_transf_3_dom"/>
</dbReference>
<dbReference type="EMBL" id="QFNF01000010">
    <property type="protein sequence ID" value="PZO78776.1"/>
    <property type="molecule type" value="Genomic_DNA"/>
</dbReference>
<dbReference type="GO" id="GO:0009103">
    <property type="term" value="P:lipopolysaccharide biosynthetic process"/>
    <property type="evidence" value="ECO:0007669"/>
    <property type="project" value="TreeGrafter"/>
</dbReference>
<keyword evidence="1" id="KW-1133">Transmembrane helix</keyword>
<name>A0A2W4ZAN6_9SPHN</name>
<dbReference type="GO" id="GO:0016020">
    <property type="term" value="C:membrane"/>
    <property type="evidence" value="ECO:0007669"/>
    <property type="project" value="TreeGrafter"/>
</dbReference>
<protein>
    <submittedName>
        <fullName evidence="3">Acyltransferase</fullName>
    </submittedName>
</protein>
<dbReference type="GO" id="GO:0016747">
    <property type="term" value="F:acyltransferase activity, transferring groups other than amino-acyl groups"/>
    <property type="evidence" value="ECO:0007669"/>
    <property type="project" value="InterPro"/>
</dbReference>
<dbReference type="PANTHER" id="PTHR23028">
    <property type="entry name" value="ACETYLTRANSFERASE"/>
    <property type="match status" value="1"/>
</dbReference>
<organism evidence="3 4">
    <name type="scientific">Sphingomonas hengshuiensis</name>
    <dbReference type="NCBI Taxonomy" id="1609977"/>
    <lineage>
        <taxon>Bacteria</taxon>
        <taxon>Pseudomonadati</taxon>
        <taxon>Pseudomonadota</taxon>
        <taxon>Alphaproteobacteria</taxon>
        <taxon>Sphingomonadales</taxon>
        <taxon>Sphingomonadaceae</taxon>
        <taxon>Sphingomonas</taxon>
    </lineage>
</organism>
<dbReference type="PANTHER" id="PTHR23028:SF53">
    <property type="entry name" value="ACYL_TRANSF_3 DOMAIN-CONTAINING PROTEIN"/>
    <property type="match status" value="1"/>
</dbReference>
<feature type="transmembrane region" description="Helical" evidence="1">
    <location>
        <begin position="165"/>
        <end position="184"/>
    </location>
</feature>
<feature type="transmembrane region" description="Helical" evidence="1">
    <location>
        <begin position="308"/>
        <end position="331"/>
    </location>
</feature>
<feature type="transmembrane region" description="Helical" evidence="1">
    <location>
        <begin position="196"/>
        <end position="215"/>
    </location>
</feature>
<feature type="transmembrane region" description="Helical" evidence="1">
    <location>
        <begin position="38"/>
        <end position="60"/>
    </location>
</feature>
<evidence type="ECO:0000313" key="3">
    <source>
        <dbReference type="EMBL" id="PZO78776.1"/>
    </source>
</evidence>
<feature type="domain" description="Acyltransferase 3" evidence="2">
    <location>
        <begin position="5"/>
        <end position="323"/>
    </location>
</feature>
<dbReference type="Pfam" id="PF01757">
    <property type="entry name" value="Acyl_transf_3"/>
    <property type="match status" value="1"/>
</dbReference>
<reference evidence="3 4" key="1">
    <citation type="submission" date="2017-08" db="EMBL/GenBank/DDBJ databases">
        <title>Infants hospitalized years apart are colonized by the same room-sourced microbial strains.</title>
        <authorList>
            <person name="Brooks B."/>
            <person name="Olm M.R."/>
            <person name="Firek B.A."/>
            <person name="Baker R."/>
            <person name="Thomas B.C."/>
            <person name="Morowitz M.J."/>
            <person name="Banfield J.F."/>
        </authorList>
    </citation>
    <scope>NUCLEOTIDE SEQUENCE [LARGE SCALE GENOMIC DNA]</scope>
    <source>
        <strain evidence="3">S2_018_000_R3_110</strain>
    </source>
</reference>
<keyword evidence="3" id="KW-0808">Transferase</keyword>
<feature type="transmembrane region" description="Helical" evidence="1">
    <location>
        <begin position="138"/>
        <end position="158"/>
    </location>
</feature>
<keyword evidence="3" id="KW-0012">Acyltransferase</keyword>
<accession>A0A2W4ZAN6</accession>
<keyword evidence="1" id="KW-0812">Transmembrane</keyword>
<feature type="transmembrane region" description="Helical" evidence="1">
    <location>
        <begin position="81"/>
        <end position="103"/>
    </location>
</feature>
<gene>
    <name evidence="3" type="ORF">DI632_05615</name>
</gene>
<evidence type="ECO:0000259" key="2">
    <source>
        <dbReference type="Pfam" id="PF01757"/>
    </source>
</evidence>
<dbReference type="Proteomes" id="UP000248614">
    <property type="component" value="Unassembled WGS sequence"/>
</dbReference>
<comment type="caution">
    <text evidence="3">The sequence shown here is derived from an EMBL/GenBank/DDBJ whole genome shotgun (WGS) entry which is preliminary data.</text>
</comment>
<keyword evidence="1" id="KW-0472">Membrane</keyword>
<dbReference type="InterPro" id="IPR050879">
    <property type="entry name" value="Acyltransferase_3"/>
</dbReference>
<feature type="transmembrane region" description="Helical" evidence="1">
    <location>
        <begin position="222"/>
        <end position="240"/>
    </location>
</feature>
<evidence type="ECO:0000313" key="4">
    <source>
        <dbReference type="Proteomes" id="UP000248614"/>
    </source>
</evidence>
<proteinExistence type="predicted"/>
<feature type="transmembrane region" description="Helical" evidence="1">
    <location>
        <begin position="284"/>
        <end position="302"/>
    </location>
</feature>
<evidence type="ECO:0000256" key="1">
    <source>
        <dbReference type="SAM" id="Phobius"/>
    </source>
</evidence>
<dbReference type="AlphaFoldDB" id="A0A2W4ZAN6"/>
<sequence length="351" mass="38469">MNELKALTGARGLAAWWVVLFHLRGSMAEMHPAIESAIAKGYLAVDFFFLLSGFVIWLSWGKRFDDGGFAVAGRFLWKRMARIWPLHLFVLGCAIILAAVLAASGRNIDRFPFAELPLHIVLLQSWGFTDPLAWNDPAWSISAESAAYLLFPLLAVAFDWRRVPSAVLLAFVAVLLVGVLPFAGQDGLGSDLQRFAVARCVIQFAAGTAIGALWLRWQGRDGVAMAGGVLALALVAAWGSRILPEAHALPPALACVLLALGITSNRRGNPLESWPLHRLGEISYATYLGHFLLWFVFKLVLVDDAANAPLWVLASYVVAVIASSELLYRYVERPAQAWLNRLGDRRRVAVA</sequence>